<protein>
    <submittedName>
        <fullName evidence="1">Transcriptional regulator, GntR</fullName>
    </submittedName>
</protein>
<reference evidence="1 2" key="1">
    <citation type="submission" date="2011-11" db="EMBL/GenBank/DDBJ databases">
        <title>Complete genome sequence of thermophilic Geobacillus thermoleovorans CCB_US3_UF5.</title>
        <authorList>
            <person name="Muhd Sakaff M.K.L."/>
            <person name="Abdul Rahman A.Y."/>
            <person name="Saito J.A."/>
            <person name="Hou S."/>
            <person name="Alam M."/>
        </authorList>
    </citation>
    <scope>NUCLEOTIDE SEQUENCE [LARGE SCALE GENOMIC DNA]</scope>
    <source>
        <strain evidence="1 2">CCB_US3_UF5</strain>
    </source>
</reference>
<organism evidence="1 2">
    <name type="scientific">Geobacillus thermoleovorans CCB_US3_UF5</name>
    <dbReference type="NCBI Taxonomy" id="1111068"/>
    <lineage>
        <taxon>Bacteria</taxon>
        <taxon>Bacillati</taxon>
        <taxon>Bacillota</taxon>
        <taxon>Bacilli</taxon>
        <taxon>Bacillales</taxon>
        <taxon>Anoxybacillaceae</taxon>
        <taxon>Geobacillus</taxon>
        <taxon>Geobacillus thermoleovorans group</taxon>
    </lineage>
</organism>
<dbReference type="Proteomes" id="UP000005636">
    <property type="component" value="Chromosome"/>
</dbReference>
<proteinExistence type="predicted"/>
<sequence length="44" mass="5298">MFELDIRSRQPIYEQLIDKMKEMIVLTDGSRTISCHRSGRWRNS</sequence>
<name>A0ABM5MHK4_GEOTH</name>
<evidence type="ECO:0000313" key="1">
    <source>
        <dbReference type="EMBL" id="AEV19184.1"/>
    </source>
</evidence>
<keyword evidence="2" id="KW-1185">Reference proteome</keyword>
<dbReference type="EMBL" id="CP003125">
    <property type="protein sequence ID" value="AEV19184.1"/>
    <property type="molecule type" value="Genomic_DNA"/>
</dbReference>
<accession>A0ABM5MHK4</accession>
<evidence type="ECO:0000313" key="2">
    <source>
        <dbReference type="Proteomes" id="UP000005636"/>
    </source>
</evidence>
<gene>
    <name evidence="1" type="ORF">GTCCBUS3UF5_18740</name>
</gene>